<dbReference type="OrthoDB" id="1738492at2"/>
<name>A0A6B8RER7_9BACL</name>
<proteinExistence type="predicted"/>
<dbReference type="KEGG" id="ppsc:EHS13_02915"/>
<evidence type="ECO:0000313" key="2">
    <source>
        <dbReference type="EMBL" id="QGQ93928.1"/>
    </source>
</evidence>
<organism evidence="2 3">
    <name type="scientific">Paenibacillus psychroresistens</name>
    <dbReference type="NCBI Taxonomy" id="1778678"/>
    <lineage>
        <taxon>Bacteria</taxon>
        <taxon>Bacillati</taxon>
        <taxon>Bacillota</taxon>
        <taxon>Bacilli</taxon>
        <taxon>Bacillales</taxon>
        <taxon>Paenibacillaceae</taxon>
        <taxon>Paenibacillus</taxon>
    </lineage>
</organism>
<evidence type="ECO:0000313" key="3">
    <source>
        <dbReference type="Proteomes" id="UP000426246"/>
    </source>
</evidence>
<sequence>MDLKEAYEIMDLTEDSSIEELEKRFDFFVRRNRGKTSEEDVTESEKMIKAYKTIKDAKRQGEINKYNDAKFGTNIRKKERSEKRELFWLHHRWKVIAIVVGIGILSVVGNIVINSIKQANLPKPALEIMMYGDYYGGKDEDLQKAILTKYPDWKRVKAIVNYLPGESSNSMDPAFVQKSFVVLATERPDVYILDKTTFQTMLAQNTLVSMDEWKTELGAQYTASQLITGKQETDTEAHVYGVDITNDPMWKTLGLELNDKIAVRSMKKVNEANAKRFIINF</sequence>
<evidence type="ECO:0008006" key="4">
    <source>
        <dbReference type="Google" id="ProtNLM"/>
    </source>
</evidence>
<reference evidence="3" key="1">
    <citation type="submission" date="2018-11" db="EMBL/GenBank/DDBJ databases">
        <title>Complete genome sequence of Paenibacillus sp. ML311-T8.</title>
        <authorList>
            <person name="Nam Y.-D."/>
            <person name="Kang J."/>
            <person name="Chung W.-H."/>
            <person name="Park Y.S."/>
        </authorList>
    </citation>
    <scope>NUCLEOTIDE SEQUENCE [LARGE SCALE GENOMIC DNA]</scope>
    <source>
        <strain evidence="3">ML311-T8</strain>
    </source>
</reference>
<dbReference type="Proteomes" id="UP000426246">
    <property type="component" value="Chromosome"/>
</dbReference>
<protein>
    <recommendedName>
        <fullName evidence="4">J domain-containing protein</fullName>
    </recommendedName>
</protein>
<gene>
    <name evidence="2" type="ORF">EHS13_02915</name>
</gene>
<keyword evidence="1" id="KW-1133">Transmembrane helix</keyword>
<keyword evidence="1" id="KW-0472">Membrane</keyword>
<dbReference type="AlphaFoldDB" id="A0A6B8RER7"/>
<dbReference type="EMBL" id="CP034235">
    <property type="protein sequence ID" value="QGQ93928.1"/>
    <property type="molecule type" value="Genomic_DNA"/>
</dbReference>
<feature type="transmembrane region" description="Helical" evidence="1">
    <location>
        <begin position="93"/>
        <end position="113"/>
    </location>
</feature>
<keyword evidence="3" id="KW-1185">Reference proteome</keyword>
<evidence type="ECO:0000256" key="1">
    <source>
        <dbReference type="SAM" id="Phobius"/>
    </source>
</evidence>
<dbReference type="RefSeq" id="WP_155698925.1">
    <property type="nucleotide sequence ID" value="NZ_CP034235.1"/>
</dbReference>
<accession>A0A6B8RER7</accession>
<keyword evidence="1" id="KW-0812">Transmembrane</keyword>